<reference evidence="2 3" key="1">
    <citation type="submission" date="2018-11" db="EMBL/GenBank/DDBJ databases">
        <title>Sequencing the genomes of 1000 actinobacteria strains.</title>
        <authorList>
            <person name="Klenk H.-P."/>
        </authorList>
    </citation>
    <scope>NUCLEOTIDE SEQUENCE [LARGE SCALE GENOMIC DNA]</scope>
    <source>
        <strain evidence="2 3">DSM 44781</strain>
    </source>
</reference>
<comment type="caution">
    <text evidence="2">The sequence shown here is derived from an EMBL/GenBank/DDBJ whole genome shotgun (WGS) entry which is preliminary data.</text>
</comment>
<proteinExistence type="predicted"/>
<gene>
    <name evidence="2" type="ORF">EDD38_6637</name>
</gene>
<dbReference type="AlphaFoldDB" id="A0A3N4RFN6"/>
<sequence length="302" mass="30498">MLRTSPARLLAITLSSAAALAVPAPAGAEDTEPAVVVNGTFVSPQVPSGKDWAYLTVDGWDGPGLLSAARANHPQGYQAAFLAAPDSAEPLSTRLRAVRAGATVTLTWDDNPDTCVGKGVARRSYTVSVAGDANQPGVFATNEPTGRANWFVGRSYSFTAAEDSPKVAFSFGASNATPSCQPSITNVSAKQTAPTAPPKAATDPCAGGAADGSQCKDVGGAKDEIAKCPATSRDCLSGVAGDGKQTNDGIAQQTSAVQDFGAVPRDQSPDAAAQGLCPLSNALTDGLPPSSVVVPPSQWGPC</sequence>
<accession>A0A3N4RFN6</accession>
<keyword evidence="3" id="KW-1185">Reference proteome</keyword>
<name>A0A3N4RFN6_9ACTN</name>
<keyword evidence="1" id="KW-0732">Signal</keyword>
<feature type="chain" id="PRO_5018321007" evidence="1">
    <location>
        <begin position="29"/>
        <end position="302"/>
    </location>
</feature>
<protein>
    <submittedName>
        <fullName evidence="2">Uncharacterized protein</fullName>
    </submittedName>
</protein>
<dbReference type="EMBL" id="RKQG01000002">
    <property type="protein sequence ID" value="RPE29481.1"/>
    <property type="molecule type" value="Genomic_DNA"/>
</dbReference>
<feature type="signal peptide" evidence="1">
    <location>
        <begin position="1"/>
        <end position="28"/>
    </location>
</feature>
<organism evidence="2 3">
    <name type="scientific">Kitasatospora cineracea</name>
    <dbReference type="NCBI Taxonomy" id="88074"/>
    <lineage>
        <taxon>Bacteria</taxon>
        <taxon>Bacillati</taxon>
        <taxon>Actinomycetota</taxon>
        <taxon>Actinomycetes</taxon>
        <taxon>Kitasatosporales</taxon>
        <taxon>Streptomycetaceae</taxon>
        <taxon>Kitasatospora</taxon>
    </lineage>
</organism>
<evidence type="ECO:0000313" key="2">
    <source>
        <dbReference type="EMBL" id="RPE29481.1"/>
    </source>
</evidence>
<evidence type="ECO:0000313" key="3">
    <source>
        <dbReference type="Proteomes" id="UP000266906"/>
    </source>
</evidence>
<evidence type="ECO:0000256" key="1">
    <source>
        <dbReference type="SAM" id="SignalP"/>
    </source>
</evidence>
<dbReference type="Proteomes" id="UP000266906">
    <property type="component" value="Unassembled WGS sequence"/>
</dbReference>
<dbReference type="RefSeq" id="WP_123820914.1">
    <property type="nucleotide sequence ID" value="NZ_RKQG01000002.1"/>
</dbReference>